<organism evidence="1 2">
    <name type="scientific">Rotaria magnacalcarata</name>
    <dbReference type="NCBI Taxonomy" id="392030"/>
    <lineage>
        <taxon>Eukaryota</taxon>
        <taxon>Metazoa</taxon>
        <taxon>Spiralia</taxon>
        <taxon>Gnathifera</taxon>
        <taxon>Rotifera</taxon>
        <taxon>Eurotatoria</taxon>
        <taxon>Bdelloidea</taxon>
        <taxon>Philodinida</taxon>
        <taxon>Philodinidae</taxon>
        <taxon>Rotaria</taxon>
    </lineage>
</organism>
<name>A0A8S2ND14_9BILA</name>
<sequence length="295" mass="33506">MFSRFQKNFSHACELKITSNICFSSALTEYVNLLASYNQMHNEAMVICILNVVAVMCDNSKIYRANKFELPMNIYNLEVARSSYGKSPILDLVRKAIDVVLIHRPSNFKSTSKDGHESDQVVYFDENTTAGLLSSLRGCTRFLITDEADVVLKKMGYTLPPPGNREWSTNDCRSQLLTLYDRPNNFTRRLKHESIRVFDAKLNILGAVSGDLIIGALMRQAAGSMADALYERTILWPLDGDIIPTASCITDLDSSKYMSLEQFAMVLSFIENIDLYFDENANEQMIKWCDNLKRQ</sequence>
<proteinExistence type="predicted"/>
<comment type="caution">
    <text evidence="1">The sequence shown here is derived from an EMBL/GenBank/DDBJ whole genome shotgun (WGS) entry which is preliminary data.</text>
</comment>
<gene>
    <name evidence="1" type="ORF">GIL414_LOCUS11583</name>
</gene>
<feature type="non-terminal residue" evidence="1">
    <location>
        <position position="1"/>
    </location>
</feature>
<reference evidence="1" key="1">
    <citation type="submission" date="2021-02" db="EMBL/GenBank/DDBJ databases">
        <authorList>
            <person name="Nowell W R."/>
        </authorList>
    </citation>
    <scope>NUCLEOTIDE SEQUENCE</scope>
</reference>
<evidence type="ECO:0000313" key="2">
    <source>
        <dbReference type="Proteomes" id="UP000681720"/>
    </source>
</evidence>
<evidence type="ECO:0000313" key="1">
    <source>
        <dbReference type="EMBL" id="CAF3997927.1"/>
    </source>
</evidence>
<dbReference type="Proteomes" id="UP000681720">
    <property type="component" value="Unassembled WGS sequence"/>
</dbReference>
<protein>
    <submittedName>
        <fullName evidence="1">Uncharacterized protein</fullName>
    </submittedName>
</protein>
<dbReference type="AlphaFoldDB" id="A0A8S2ND14"/>
<dbReference type="EMBL" id="CAJOBJ010004360">
    <property type="protein sequence ID" value="CAF3997927.1"/>
    <property type="molecule type" value="Genomic_DNA"/>
</dbReference>
<accession>A0A8S2ND14</accession>